<feature type="compositionally biased region" description="Low complexity" evidence="1">
    <location>
        <begin position="519"/>
        <end position="528"/>
    </location>
</feature>
<feature type="compositionally biased region" description="Basic and acidic residues" evidence="1">
    <location>
        <begin position="780"/>
        <end position="789"/>
    </location>
</feature>
<evidence type="ECO:0000256" key="1">
    <source>
        <dbReference type="SAM" id="MobiDB-lite"/>
    </source>
</evidence>
<feature type="compositionally biased region" description="Polar residues" evidence="1">
    <location>
        <begin position="461"/>
        <end position="477"/>
    </location>
</feature>
<feature type="region of interest" description="Disordered" evidence="1">
    <location>
        <begin position="161"/>
        <end position="305"/>
    </location>
</feature>
<feature type="compositionally biased region" description="Low complexity" evidence="1">
    <location>
        <begin position="557"/>
        <end position="574"/>
    </location>
</feature>
<feature type="compositionally biased region" description="Polar residues" evidence="1">
    <location>
        <begin position="426"/>
        <end position="451"/>
    </location>
</feature>
<feature type="compositionally biased region" description="Polar residues" evidence="1">
    <location>
        <begin position="719"/>
        <end position="734"/>
    </location>
</feature>
<feature type="compositionally biased region" description="Polar residues" evidence="1">
    <location>
        <begin position="617"/>
        <end position="638"/>
    </location>
</feature>
<feature type="region of interest" description="Disordered" evidence="1">
    <location>
        <begin position="673"/>
        <end position="734"/>
    </location>
</feature>
<feature type="compositionally biased region" description="Polar residues" evidence="1">
    <location>
        <begin position="239"/>
        <end position="254"/>
    </location>
</feature>
<feature type="compositionally biased region" description="Basic and acidic residues" evidence="1">
    <location>
        <begin position="359"/>
        <end position="370"/>
    </location>
</feature>
<feature type="compositionally biased region" description="Polar residues" evidence="1">
    <location>
        <begin position="372"/>
        <end position="381"/>
    </location>
</feature>
<feature type="compositionally biased region" description="Polar residues" evidence="1">
    <location>
        <begin position="31"/>
        <end position="49"/>
    </location>
</feature>
<feature type="region of interest" description="Disordered" evidence="1">
    <location>
        <begin position="110"/>
        <end position="137"/>
    </location>
</feature>
<feature type="compositionally biased region" description="Basic and acidic residues" evidence="1">
    <location>
        <begin position="127"/>
        <end position="137"/>
    </location>
</feature>
<feature type="compositionally biased region" description="Basic and acidic residues" evidence="1">
    <location>
        <begin position="217"/>
        <end position="238"/>
    </location>
</feature>
<feature type="compositionally biased region" description="Polar residues" evidence="1">
    <location>
        <begin position="281"/>
        <end position="302"/>
    </location>
</feature>
<feature type="compositionally biased region" description="Polar residues" evidence="1">
    <location>
        <begin position="410"/>
        <end position="419"/>
    </location>
</feature>
<evidence type="ECO:0000313" key="2">
    <source>
        <dbReference type="EMBL" id="KAF7762091.1"/>
    </source>
</evidence>
<proteinExistence type="predicted"/>
<reference evidence="2 3" key="1">
    <citation type="journal article" name="Sci. Rep.">
        <title>Telomere-to-telomere assembled and centromere annotated genomes of the two main subspecies of the button mushroom Agaricus bisporus reveal especially polymorphic chromosome ends.</title>
        <authorList>
            <person name="Sonnenberg A.S.M."/>
            <person name="Sedaghat-Telgerd N."/>
            <person name="Lavrijssen B."/>
            <person name="Ohm R.A."/>
            <person name="Hendrickx P.M."/>
            <person name="Scholtmeijer K."/>
            <person name="Baars J.J.P."/>
            <person name="van Peer A."/>
        </authorList>
    </citation>
    <scope>NUCLEOTIDE SEQUENCE [LARGE SCALE GENOMIC DNA]</scope>
    <source>
        <strain evidence="2 3">H119_p4</strain>
    </source>
</reference>
<feature type="compositionally biased region" description="Low complexity" evidence="1">
    <location>
        <begin position="86"/>
        <end position="95"/>
    </location>
</feature>
<feature type="compositionally biased region" description="Pro residues" evidence="1">
    <location>
        <begin position="266"/>
        <end position="275"/>
    </location>
</feature>
<protein>
    <submittedName>
        <fullName evidence="2">Uncharacterized protein</fullName>
    </submittedName>
</protein>
<comment type="caution">
    <text evidence="2">The sequence shown here is derived from an EMBL/GenBank/DDBJ whole genome shotgun (WGS) entry which is preliminary data.</text>
</comment>
<evidence type="ECO:0000313" key="3">
    <source>
        <dbReference type="Proteomes" id="UP000629468"/>
    </source>
</evidence>
<dbReference type="EMBL" id="JABXXO010000012">
    <property type="protein sequence ID" value="KAF7762091.1"/>
    <property type="molecule type" value="Genomic_DNA"/>
</dbReference>
<dbReference type="Proteomes" id="UP000629468">
    <property type="component" value="Unassembled WGS sequence"/>
</dbReference>
<organism evidence="2 3">
    <name type="scientific">Agaricus bisporus var. burnettii</name>
    <dbReference type="NCBI Taxonomy" id="192524"/>
    <lineage>
        <taxon>Eukaryota</taxon>
        <taxon>Fungi</taxon>
        <taxon>Dikarya</taxon>
        <taxon>Basidiomycota</taxon>
        <taxon>Agaricomycotina</taxon>
        <taxon>Agaricomycetes</taxon>
        <taxon>Agaricomycetidae</taxon>
        <taxon>Agaricales</taxon>
        <taxon>Agaricineae</taxon>
        <taxon>Agaricaceae</taxon>
        <taxon>Agaricus</taxon>
    </lineage>
</organism>
<feature type="region of interest" description="Disordered" evidence="1">
    <location>
        <begin position="1"/>
        <end position="95"/>
    </location>
</feature>
<accession>A0A8H7C497</accession>
<feature type="region of interest" description="Disordered" evidence="1">
    <location>
        <begin position="359"/>
        <end position="381"/>
    </location>
</feature>
<feature type="region of interest" description="Disordered" evidence="1">
    <location>
        <begin position="408"/>
        <end position="638"/>
    </location>
</feature>
<dbReference type="AlphaFoldDB" id="A0A8H7C497"/>
<gene>
    <name evidence="2" type="ORF">Agabi119p4_8684</name>
</gene>
<sequence length="823" mass="88912">MATSPARRPAFSTSQANLHTPSPGARHHRLNSPSQTSLNIPEGGQQQQFARPPSPLRNGFVPDSGTGIDADAHSVDDDDDARWEEQSLSPSSSVSQLAANLAQRVGSLVEGIKSRPQLPTDEELEAEAQRERDRSRREAEAIIIKEAQQRRLVEDRVLSMMQSTRSLPEPPSRAENISEPPSPAGSHKDLRWWTAAKKRLTPTKDKDPMTPAQQVIHDAKTREKELKKSSKGKEKANDRQSPNRLSDTIFNSLNIPAVSPQRKPVPGSPVSPTPSRPSLSNMAPNLTPSPMRSGENLSSSPSRDVPPLYAQFNGQGTLDVPSTLLVIAKRFEKLEKWTVGHVRALEERMNDVERWLVDKEKEREGKDDVTPGRTSSGPQAQQELNEIREEIGELQGRVGMLGREMARMSTAPSNLSSGPPSRHSPLINNASPTNSMIVGHHSPSNSTSNTPHHSRLVSVTARESTSPPMASSSNKLSGTKLPYPTGDYASLNDSFSPPNSPPATKTRHMSISGPLNLGPTSTSTPTTSVYPNTLSASTPSTVRAVSPVLSLTNNKQTSSPSASITSLSKSSGTSPNLPAPQAQKRQASVSPTPRKRYTVALGEPIRSQSPVDEEATPLSSNKRNNNGTPISFHKPQTSIGTAMFSNSQATVGESGNEDDEVFQDETIGKSSARLVGSTLGGGSSHESGDVFATNRAGGYRTNETTSQPSARPPRRPRPQSTYAYGTTSHTLEPPQASIQPLNLRVRSKSTDRFGSMESLSSVSSLSSVGSGRFVDPLLVRRQEQEQVKKERGRSRSTVQNPRGKVPIGQLVAFFDGDKKDSKS</sequence>
<name>A0A8H7C497_AGABI</name>
<feature type="compositionally biased region" description="Polar residues" evidence="1">
    <location>
        <begin position="11"/>
        <end position="20"/>
    </location>
</feature>
<feature type="compositionally biased region" description="Polar residues" evidence="1">
    <location>
        <begin position="529"/>
        <end position="556"/>
    </location>
</feature>
<feature type="region of interest" description="Disordered" evidence="1">
    <location>
        <begin position="780"/>
        <end position="808"/>
    </location>
</feature>